<proteinExistence type="predicted"/>
<dbReference type="OrthoDB" id="151325at2759"/>
<sequence length="95" mass="11141">MERPSDCQIHVLVVIPEQENDPVNSSSSMMAIFQILVSHMLTAAPTTKTIGNKYFKHNLCKYYKCYQRKRTWVRCMLLDVACRRTRRNAVLRHTP</sequence>
<comment type="caution">
    <text evidence="1">The sequence shown here is derived from an EMBL/GenBank/DDBJ whole genome shotgun (WGS) entry which is preliminary data.</text>
</comment>
<accession>A0A976IAF0</accession>
<organism evidence="1 2">
    <name type="scientific">Bremia lactucae</name>
    <name type="common">Lettuce downy mildew</name>
    <dbReference type="NCBI Taxonomy" id="4779"/>
    <lineage>
        <taxon>Eukaryota</taxon>
        <taxon>Sar</taxon>
        <taxon>Stramenopiles</taxon>
        <taxon>Oomycota</taxon>
        <taxon>Peronosporomycetes</taxon>
        <taxon>Peronosporales</taxon>
        <taxon>Peronosporaceae</taxon>
        <taxon>Bremia</taxon>
    </lineage>
</organism>
<reference evidence="1 2" key="1">
    <citation type="journal article" date="2021" name="Genome Biol.">
        <title>AFLAP: assembly-free linkage analysis pipeline using k-mers from genome sequencing data.</title>
        <authorList>
            <person name="Fletcher K."/>
            <person name="Zhang L."/>
            <person name="Gil J."/>
            <person name="Han R."/>
            <person name="Cavanaugh K."/>
            <person name="Michelmore R."/>
        </authorList>
    </citation>
    <scope>NUCLEOTIDE SEQUENCE [LARGE SCALE GENOMIC DNA]</scope>
    <source>
        <strain evidence="1 2">SF5</strain>
    </source>
</reference>
<gene>
    <name evidence="1" type="ORF">CCR75_008779</name>
</gene>
<dbReference type="EMBL" id="SHOA02000019">
    <property type="protein sequence ID" value="TDH64742.1"/>
    <property type="molecule type" value="Genomic_DNA"/>
</dbReference>
<evidence type="ECO:0000313" key="2">
    <source>
        <dbReference type="Proteomes" id="UP000294530"/>
    </source>
</evidence>
<name>A0A976IAF0_BRELC</name>
<protein>
    <submittedName>
        <fullName evidence="1">Uncharacterized protein</fullName>
    </submittedName>
</protein>
<dbReference type="GeneID" id="94352499"/>
<evidence type="ECO:0000313" key="1">
    <source>
        <dbReference type="EMBL" id="TDH64742.1"/>
    </source>
</evidence>
<dbReference type="KEGG" id="blac:94352499"/>
<keyword evidence="2" id="KW-1185">Reference proteome</keyword>
<dbReference type="Proteomes" id="UP000294530">
    <property type="component" value="Unassembled WGS sequence"/>
</dbReference>
<dbReference type="RefSeq" id="XP_067814241.1">
    <property type="nucleotide sequence ID" value="XM_067966828.1"/>
</dbReference>
<dbReference type="AlphaFoldDB" id="A0A976IAF0"/>